<gene>
    <name evidence="1" type="ORF">Pla133_36820</name>
</gene>
<dbReference type="Proteomes" id="UP000316921">
    <property type="component" value="Chromosome"/>
</dbReference>
<dbReference type="RefSeq" id="WP_145067712.1">
    <property type="nucleotide sequence ID" value="NZ_CP036287.1"/>
</dbReference>
<reference evidence="1 2" key="1">
    <citation type="submission" date="2019-02" db="EMBL/GenBank/DDBJ databases">
        <title>Deep-cultivation of Planctomycetes and their phenomic and genomic characterization uncovers novel biology.</title>
        <authorList>
            <person name="Wiegand S."/>
            <person name="Jogler M."/>
            <person name="Boedeker C."/>
            <person name="Pinto D."/>
            <person name="Vollmers J."/>
            <person name="Rivas-Marin E."/>
            <person name="Kohn T."/>
            <person name="Peeters S.H."/>
            <person name="Heuer A."/>
            <person name="Rast P."/>
            <person name="Oberbeckmann S."/>
            <person name="Bunk B."/>
            <person name="Jeske O."/>
            <person name="Meyerdierks A."/>
            <person name="Storesund J.E."/>
            <person name="Kallscheuer N."/>
            <person name="Luecker S."/>
            <person name="Lage O.M."/>
            <person name="Pohl T."/>
            <person name="Merkel B.J."/>
            <person name="Hornburger P."/>
            <person name="Mueller R.-W."/>
            <person name="Bruemmer F."/>
            <person name="Labrenz M."/>
            <person name="Spormann A.M."/>
            <person name="Op den Camp H."/>
            <person name="Overmann J."/>
            <person name="Amann R."/>
            <person name="Jetten M.S.M."/>
            <person name="Mascher T."/>
            <person name="Medema M.H."/>
            <person name="Devos D.P."/>
            <person name="Kaster A.-K."/>
            <person name="Ovreas L."/>
            <person name="Rohde M."/>
            <person name="Galperin M.Y."/>
            <person name="Jogler C."/>
        </authorList>
    </citation>
    <scope>NUCLEOTIDE SEQUENCE [LARGE SCALE GENOMIC DNA]</scope>
    <source>
        <strain evidence="1 2">Pla133</strain>
    </source>
</reference>
<evidence type="ECO:0000313" key="2">
    <source>
        <dbReference type="Proteomes" id="UP000316921"/>
    </source>
</evidence>
<name>A0A518BNR4_9BACT</name>
<dbReference type="AlphaFoldDB" id="A0A518BNR4"/>
<proteinExistence type="predicted"/>
<protein>
    <submittedName>
        <fullName evidence="1">Uncharacterized protein</fullName>
    </submittedName>
</protein>
<dbReference type="PROSITE" id="PS51318">
    <property type="entry name" value="TAT"/>
    <property type="match status" value="1"/>
</dbReference>
<sequence>MTGQVRDPGSGARGTTRREFLVGSALVTGGLGLPSIPVAEPEAVVFVLVERGLPACDLVAGHAPVRVTSGAALDGWGGVSRELVAAPAFGPFHGRLSACLPRLAARDGLELSTGLDAAATDWFEAARALESECVGVRAIGRTFADRCREARELRRVGELALTVRETADWGRPRGFQRCAEALDRGLEELFAGLANDGLLDSTLVVVCSAIGRSSYGRLLGGRECQRRDALALGVGPGARAAMACRTTIELARGTLGRLGRA</sequence>
<dbReference type="EMBL" id="CP036287">
    <property type="protein sequence ID" value="QDU68583.1"/>
    <property type="molecule type" value="Genomic_DNA"/>
</dbReference>
<dbReference type="KEGG" id="pbap:Pla133_36820"/>
<keyword evidence="2" id="KW-1185">Reference proteome</keyword>
<evidence type="ECO:0000313" key="1">
    <source>
        <dbReference type="EMBL" id="QDU68583.1"/>
    </source>
</evidence>
<dbReference type="InterPro" id="IPR006311">
    <property type="entry name" value="TAT_signal"/>
</dbReference>
<organism evidence="1 2">
    <name type="scientific">Engelhardtia mirabilis</name>
    <dbReference type="NCBI Taxonomy" id="2528011"/>
    <lineage>
        <taxon>Bacteria</taxon>
        <taxon>Pseudomonadati</taxon>
        <taxon>Planctomycetota</taxon>
        <taxon>Planctomycetia</taxon>
        <taxon>Planctomycetia incertae sedis</taxon>
        <taxon>Engelhardtia</taxon>
    </lineage>
</organism>
<accession>A0A518BNR4</accession>